<feature type="compositionally biased region" description="Low complexity" evidence="1">
    <location>
        <begin position="611"/>
        <end position="623"/>
    </location>
</feature>
<dbReference type="OrthoDB" id="9402762at2759"/>
<evidence type="ECO:0000313" key="3">
    <source>
        <dbReference type="Proteomes" id="UP000267251"/>
    </source>
</evidence>
<feature type="compositionally biased region" description="Basic and acidic residues" evidence="1">
    <location>
        <begin position="256"/>
        <end position="273"/>
    </location>
</feature>
<dbReference type="AlphaFoldDB" id="A0A4P9Y5N6"/>
<dbReference type="GO" id="GO:0003746">
    <property type="term" value="F:translation elongation factor activity"/>
    <property type="evidence" value="ECO:0007669"/>
    <property type="project" value="UniProtKB-KW"/>
</dbReference>
<protein>
    <submittedName>
        <fullName evidence="2">THO complex subunit 1 transcription elongation factor-domain-containing protein</fullName>
    </submittedName>
</protein>
<proteinExistence type="predicted"/>
<keyword evidence="3" id="KW-1185">Reference proteome</keyword>
<dbReference type="PANTHER" id="PTHR13265">
    <property type="entry name" value="THO COMPLEX SUBUNIT 1"/>
    <property type="match status" value="1"/>
</dbReference>
<sequence>MSDKEAIAMTASQALPTSSSPPPAPGTIAWALDIFTKASLDYLESVDAASEQDIAISSPDWETITEKTNTMIRPVYTQALEKLESSAFTGPTLALAIENILTGLVEKGKAISSLYHLLDLAIILVDLDLCDADLNPNGKTLPHRLLLSLLSILTITDCSRLFSYMESRASKLTQGMIVGRLGRATELIRIGNELLRRLSKATESDFRGRIHLFLARIFPLEELSGLNNLGKVNLSNDLSWEESAKEEGQGSGNGQEGKEDKGDSSKTSPKEQNLKSSADTFYQTFWKLQERLRNPAMALSAEAFPQFMIEVEVVVRRFEDIQRVEAEKRIFPQPLPQPASVEDGYFPKYLTAKQLLPLELRDPRFRRQCMVQLYISLTVASSHDNAERRDRQGFAVKRMGRIEYVLTNDEGDWAWRMQKRVRDLLWRQKPHESELEQAARIVMRSELQWSTWKNQGCPSRSPPNDMDLTAGSGARKLIGGLKRRLPPMMKPYRLHKITMTDALYREHVDRSAEPALESLILEHKRQFTRPDRVVERLAPFEGGRDDHVPEDATMEESKKTEAPPMKEAKEPNDVADEKDTKPNTPKEEAKDEEMIAETGSGVESKAKSIISPSVPSTPTTPSAPTLPPKRPTPGTLSVFPWAREGLDEEKNRELSLSTWKCTRMAVQASLNTLTPSMVCHGDIWGIEIAAKALLEMHQEQIAKESTGKKRKAEEDLKEAEGFKKKQEVEVQEADTKAVSNENEIEVKGSDKNMEVEATDEDKEVQAVAVPNESGATETDKTGEGESSGRDETKV</sequence>
<keyword evidence="2" id="KW-0648">Protein biosynthesis</keyword>
<gene>
    <name evidence="2" type="ORF">BJ684DRAFT_16456</name>
</gene>
<organism evidence="2 3">
    <name type="scientific">Piptocephalis cylindrospora</name>
    <dbReference type="NCBI Taxonomy" id="1907219"/>
    <lineage>
        <taxon>Eukaryota</taxon>
        <taxon>Fungi</taxon>
        <taxon>Fungi incertae sedis</taxon>
        <taxon>Zoopagomycota</taxon>
        <taxon>Zoopagomycotina</taxon>
        <taxon>Zoopagomycetes</taxon>
        <taxon>Zoopagales</taxon>
        <taxon>Piptocephalidaceae</taxon>
        <taxon>Piptocephalis</taxon>
    </lineage>
</organism>
<feature type="region of interest" description="Disordered" evidence="1">
    <location>
        <begin position="702"/>
        <end position="728"/>
    </location>
</feature>
<accession>A0A4P9Y5N6</accession>
<feature type="compositionally biased region" description="Basic and acidic residues" evidence="1">
    <location>
        <begin position="777"/>
        <end position="794"/>
    </location>
</feature>
<evidence type="ECO:0000313" key="2">
    <source>
        <dbReference type="EMBL" id="RKP13110.1"/>
    </source>
</evidence>
<feature type="region of interest" description="Disordered" evidence="1">
    <location>
        <begin position="747"/>
        <end position="794"/>
    </location>
</feature>
<dbReference type="Pfam" id="PF11957">
    <property type="entry name" value="efThoc1"/>
    <property type="match status" value="1"/>
</dbReference>
<feature type="region of interest" description="Disordered" evidence="1">
    <location>
        <begin position="536"/>
        <end position="634"/>
    </location>
</feature>
<evidence type="ECO:0000256" key="1">
    <source>
        <dbReference type="SAM" id="MobiDB-lite"/>
    </source>
</evidence>
<dbReference type="InterPro" id="IPR021861">
    <property type="entry name" value="THO_THOC1"/>
</dbReference>
<name>A0A4P9Y5N6_9FUNG</name>
<keyword evidence="2" id="KW-0251">Elongation factor</keyword>
<dbReference type="GO" id="GO:0000445">
    <property type="term" value="C:THO complex part of transcription export complex"/>
    <property type="evidence" value="ECO:0007669"/>
    <property type="project" value="TreeGrafter"/>
</dbReference>
<dbReference type="GO" id="GO:0006406">
    <property type="term" value="P:mRNA export from nucleus"/>
    <property type="evidence" value="ECO:0007669"/>
    <property type="project" value="TreeGrafter"/>
</dbReference>
<dbReference type="EMBL" id="KZ988106">
    <property type="protein sequence ID" value="RKP13110.1"/>
    <property type="molecule type" value="Genomic_DNA"/>
</dbReference>
<feature type="compositionally biased region" description="Basic and acidic residues" evidence="1">
    <location>
        <begin position="542"/>
        <end position="593"/>
    </location>
</feature>
<dbReference type="Proteomes" id="UP000267251">
    <property type="component" value="Unassembled WGS sequence"/>
</dbReference>
<reference evidence="3" key="1">
    <citation type="journal article" date="2018" name="Nat. Microbiol.">
        <title>Leveraging single-cell genomics to expand the fungal tree of life.</title>
        <authorList>
            <person name="Ahrendt S.R."/>
            <person name="Quandt C.A."/>
            <person name="Ciobanu D."/>
            <person name="Clum A."/>
            <person name="Salamov A."/>
            <person name="Andreopoulos B."/>
            <person name="Cheng J.F."/>
            <person name="Woyke T."/>
            <person name="Pelin A."/>
            <person name="Henrissat B."/>
            <person name="Reynolds N.K."/>
            <person name="Benny G.L."/>
            <person name="Smith M.E."/>
            <person name="James T.Y."/>
            <person name="Grigoriev I.V."/>
        </authorList>
    </citation>
    <scope>NUCLEOTIDE SEQUENCE [LARGE SCALE GENOMIC DNA]</scope>
</reference>
<feature type="region of interest" description="Disordered" evidence="1">
    <location>
        <begin position="240"/>
        <end position="274"/>
    </location>
</feature>
<dbReference type="PANTHER" id="PTHR13265:SF0">
    <property type="entry name" value="HPR1"/>
    <property type="match status" value="1"/>
</dbReference>